<reference evidence="2" key="3">
    <citation type="submission" date="2016-06" db="UniProtKB">
        <authorList>
            <consortium name="WormBaseParasite"/>
        </authorList>
    </citation>
    <scope>IDENTIFICATION</scope>
</reference>
<keyword evidence="1" id="KW-1185">Reference proteome</keyword>
<name>A0A183CR66_GLOPA</name>
<organism evidence="1 2">
    <name type="scientific">Globodera pallida</name>
    <name type="common">Potato cyst nematode worm</name>
    <name type="synonym">Heterodera pallida</name>
    <dbReference type="NCBI Taxonomy" id="36090"/>
    <lineage>
        <taxon>Eukaryota</taxon>
        <taxon>Metazoa</taxon>
        <taxon>Ecdysozoa</taxon>
        <taxon>Nematoda</taxon>
        <taxon>Chromadorea</taxon>
        <taxon>Rhabditida</taxon>
        <taxon>Tylenchina</taxon>
        <taxon>Tylenchomorpha</taxon>
        <taxon>Tylenchoidea</taxon>
        <taxon>Heteroderidae</taxon>
        <taxon>Heteroderinae</taxon>
        <taxon>Globodera</taxon>
    </lineage>
</organism>
<evidence type="ECO:0000313" key="1">
    <source>
        <dbReference type="Proteomes" id="UP000050741"/>
    </source>
</evidence>
<sequence>MKNLRSGGRLIDCEKHKAKCKEPSWRRDHLDISELLSDTANARRLNEIKRSNGVPK</sequence>
<protein>
    <submittedName>
        <fullName evidence="2">HNH endonuclease</fullName>
    </submittedName>
</protein>
<dbReference type="Proteomes" id="UP000050741">
    <property type="component" value="Unassembled WGS sequence"/>
</dbReference>
<evidence type="ECO:0000313" key="2">
    <source>
        <dbReference type="WBParaSite" id="GPLIN_001537400"/>
    </source>
</evidence>
<reference evidence="1" key="1">
    <citation type="submission" date="2013-12" db="EMBL/GenBank/DDBJ databases">
        <authorList>
            <person name="Aslett M."/>
        </authorList>
    </citation>
    <scope>NUCLEOTIDE SEQUENCE [LARGE SCALE GENOMIC DNA]</scope>
    <source>
        <strain evidence="1">Lindley</strain>
    </source>
</reference>
<reference evidence="1" key="2">
    <citation type="submission" date="2014-05" db="EMBL/GenBank/DDBJ databases">
        <title>The genome and life-stage specific transcriptomes of Globodera pallida elucidate key aspects of plant parasitism by a cyst nematode.</title>
        <authorList>
            <person name="Cotton J.A."/>
            <person name="Lilley C.J."/>
            <person name="Jones L.M."/>
            <person name="Kikuchi T."/>
            <person name="Reid A.J."/>
            <person name="Thorpe P."/>
            <person name="Tsai I.J."/>
            <person name="Beasley H."/>
            <person name="Blok V."/>
            <person name="Cock P.J.A."/>
            <person name="Van den Akker S.E."/>
            <person name="Holroyd N."/>
            <person name="Hunt M."/>
            <person name="Mantelin S."/>
            <person name="Naghra H."/>
            <person name="Pain A."/>
            <person name="Palomares-Rius J.E."/>
            <person name="Zarowiecki M."/>
            <person name="Berriman M."/>
            <person name="Jones J.T."/>
            <person name="Urwin P.E."/>
        </authorList>
    </citation>
    <scope>NUCLEOTIDE SEQUENCE [LARGE SCALE GENOMIC DNA]</scope>
    <source>
        <strain evidence="1">Lindley</strain>
    </source>
</reference>
<accession>A0A183CR66</accession>
<proteinExistence type="predicted"/>
<dbReference type="WBParaSite" id="GPLIN_001537400">
    <property type="protein sequence ID" value="GPLIN_001537400"/>
    <property type="gene ID" value="GPLIN_001537400"/>
</dbReference>
<dbReference type="AlphaFoldDB" id="A0A183CR66"/>